<proteinExistence type="predicted"/>
<evidence type="ECO:0000313" key="2">
    <source>
        <dbReference type="Proteomes" id="UP001234495"/>
    </source>
</evidence>
<protein>
    <recommendedName>
        <fullName evidence="3">ABC transporter</fullName>
    </recommendedName>
</protein>
<keyword evidence="2" id="KW-1185">Reference proteome</keyword>
<dbReference type="EMBL" id="JAUSUD010000001">
    <property type="protein sequence ID" value="MDQ0229213.1"/>
    <property type="molecule type" value="Genomic_DNA"/>
</dbReference>
<comment type="caution">
    <text evidence="1">The sequence shown here is derived from an EMBL/GenBank/DDBJ whole genome shotgun (WGS) entry which is preliminary data.</text>
</comment>
<evidence type="ECO:0008006" key="3">
    <source>
        <dbReference type="Google" id="ProtNLM"/>
    </source>
</evidence>
<gene>
    <name evidence="1" type="ORF">J2S19_000463</name>
</gene>
<accession>A0ABT9ZAD7</accession>
<dbReference type="Proteomes" id="UP001234495">
    <property type="component" value="Unassembled WGS sequence"/>
</dbReference>
<reference evidence="1 2" key="1">
    <citation type="submission" date="2023-07" db="EMBL/GenBank/DDBJ databases">
        <title>Genomic Encyclopedia of Type Strains, Phase IV (KMG-IV): sequencing the most valuable type-strain genomes for metagenomic binning, comparative biology and taxonomic classification.</title>
        <authorList>
            <person name="Goeker M."/>
        </authorList>
    </citation>
    <scope>NUCLEOTIDE SEQUENCE [LARGE SCALE GENOMIC DNA]</scope>
    <source>
        <strain evidence="1 2">DSM 29005</strain>
    </source>
</reference>
<evidence type="ECO:0000313" key="1">
    <source>
        <dbReference type="EMBL" id="MDQ0229213.1"/>
    </source>
</evidence>
<sequence>MDVIKTDKRLMEIYDEWEDKIANDEWYFSNAFESITNGMSAEEAYNYIPSVIDLMLKLDDDFLLGETIYFLIGIYNIADTTEIHPYLENNWFVLTQHLNNYQESNATPFKELKMQLRIKD</sequence>
<organism evidence="1 2">
    <name type="scientific">Metabacillus malikii</name>
    <dbReference type="NCBI Taxonomy" id="1504265"/>
    <lineage>
        <taxon>Bacteria</taxon>
        <taxon>Bacillati</taxon>
        <taxon>Bacillota</taxon>
        <taxon>Bacilli</taxon>
        <taxon>Bacillales</taxon>
        <taxon>Bacillaceae</taxon>
        <taxon>Metabacillus</taxon>
    </lineage>
</organism>
<name>A0ABT9ZAD7_9BACI</name>